<protein>
    <recommendedName>
        <fullName evidence="8">Transcription initiation factor IIF subunit alpha</fullName>
    </recommendedName>
</protein>
<evidence type="ECO:0000256" key="4">
    <source>
        <dbReference type="ARBA" id="ARBA00023125"/>
    </source>
</evidence>
<dbReference type="GO" id="GO:0003677">
    <property type="term" value="F:DNA binding"/>
    <property type="evidence" value="ECO:0007669"/>
    <property type="project" value="UniProtKB-KW"/>
</dbReference>
<evidence type="ECO:0000256" key="7">
    <source>
        <dbReference type="ARBA" id="ARBA00025232"/>
    </source>
</evidence>
<evidence type="ECO:0000256" key="9">
    <source>
        <dbReference type="SAM" id="MobiDB-lite"/>
    </source>
</evidence>
<dbReference type="InterPro" id="IPR008851">
    <property type="entry name" value="TFIIF-alpha"/>
</dbReference>
<gene>
    <name evidence="10" type="ORF">LNINA_LOCUS1324</name>
</gene>
<feature type="compositionally biased region" description="Acidic residues" evidence="9">
    <location>
        <begin position="265"/>
        <end position="276"/>
    </location>
</feature>
<dbReference type="PANTHER" id="PTHR13011:SF0">
    <property type="entry name" value="GENERAL TRANSCRIPTION FACTOR IIF SUBUNIT 1"/>
    <property type="match status" value="1"/>
</dbReference>
<feature type="compositionally biased region" description="Acidic residues" evidence="9">
    <location>
        <begin position="219"/>
        <end position="243"/>
    </location>
</feature>
<feature type="compositionally biased region" description="Polar residues" evidence="9">
    <location>
        <begin position="387"/>
        <end position="403"/>
    </location>
</feature>
<keyword evidence="5 8" id="KW-0804">Transcription</keyword>
<dbReference type="InterPro" id="IPR011039">
    <property type="entry name" value="TFIIF_interaction"/>
</dbReference>
<dbReference type="SUPFAM" id="SSF46785">
    <property type="entry name" value="Winged helix' DNA-binding domain"/>
    <property type="match status" value="1"/>
</dbReference>
<dbReference type="GO" id="GO:0001096">
    <property type="term" value="F:TFIIF-class transcription factor complex binding"/>
    <property type="evidence" value="ECO:0007669"/>
    <property type="project" value="TreeGrafter"/>
</dbReference>
<dbReference type="SUPFAM" id="SSF50916">
    <property type="entry name" value="Rap30/74 interaction domains"/>
    <property type="match status" value="1"/>
</dbReference>
<dbReference type="InterPro" id="IPR036388">
    <property type="entry name" value="WH-like_DNA-bd_sf"/>
</dbReference>
<dbReference type="EMBL" id="CAVLEF010000002">
    <property type="protein sequence ID" value="CAK1541333.1"/>
    <property type="molecule type" value="Genomic_DNA"/>
</dbReference>
<dbReference type="PANTHER" id="PTHR13011">
    <property type="entry name" value="TFIIF-ALPHA"/>
    <property type="match status" value="1"/>
</dbReference>
<evidence type="ECO:0000256" key="6">
    <source>
        <dbReference type="ARBA" id="ARBA00023242"/>
    </source>
</evidence>
<keyword evidence="4 8" id="KW-0238">DNA-binding</keyword>
<dbReference type="GO" id="GO:0006367">
    <property type="term" value="P:transcription initiation at RNA polymerase II promoter"/>
    <property type="evidence" value="ECO:0007669"/>
    <property type="project" value="InterPro"/>
</dbReference>
<evidence type="ECO:0000256" key="1">
    <source>
        <dbReference type="ARBA" id="ARBA00004123"/>
    </source>
</evidence>
<comment type="caution">
    <text evidence="10">The sequence shown here is derived from an EMBL/GenBank/DDBJ whole genome shotgun (WGS) entry which is preliminary data.</text>
</comment>
<evidence type="ECO:0000256" key="3">
    <source>
        <dbReference type="ARBA" id="ARBA00023015"/>
    </source>
</evidence>
<dbReference type="Gene3D" id="1.10.10.10">
    <property type="entry name" value="Winged helix-like DNA-binding domain superfamily/Winged helix DNA-binding domain"/>
    <property type="match status" value="1"/>
</dbReference>
<keyword evidence="11" id="KW-1185">Reference proteome</keyword>
<evidence type="ECO:0000256" key="2">
    <source>
        <dbReference type="ARBA" id="ARBA00005249"/>
    </source>
</evidence>
<feature type="region of interest" description="Disordered" evidence="9">
    <location>
        <begin position="191"/>
        <end position="431"/>
    </location>
</feature>
<dbReference type="GO" id="GO:0005674">
    <property type="term" value="C:transcription factor TFIIF complex"/>
    <property type="evidence" value="ECO:0007669"/>
    <property type="project" value="TreeGrafter"/>
</dbReference>
<dbReference type="CDD" id="cd00240">
    <property type="entry name" value="TFIIFa"/>
    <property type="match status" value="1"/>
</dbReference>
<dbReference type="GO" id="GO:0032968">
    <property type="term" value="P:positive regulation of transcription elongation by RNA polymerase II"/>
    <property type="evidence" value="ECO:0007669"/>
    <property type="project" value="InterPro"/>
</dbReference>
<evidence type="ECO:0000313" key="10">
    <source>
        <dbReference type="EMBL" id="CAK1541333.1"/>
    </source>
</evidence>
<comment type="subcellular location">
    <subcellularLocation>
        <location evidence="1 8">Nucleus</location>
    </subcellularLocation>
</comment>
<organism evidence="10 11">
    <name type="scientific">Leptosia nina</name>
    <dbReference type="NCBI Taxonomy" id="320188"/>
    <lineage>
        <taxon>Eukaryota</taxon>
        <taxon>Metazoa</taxon>
        <taxon>Ecdysozoa</taxon>
        <taxon>Arthropoda</taxon>
        <taxon>Hexapoda</taxon>
        <taxon>Insecta</taxon>
        <taxon>Pterygota</taxon>
        <taxon>Neoptera</taxon>
        <taxon>Endopterygota</taxon>
        <taxon>Lepidoptera</taxon>
        <taxon>Glossata</taxon>
        <taxon>Ditrysia</taxon>
        <taxon>Papilionoidea</taxon>
        <taxon>Pieridae</taxon>
        <taxon>Pierinae</taxon>
        <taxon>Leptosia</taxon>
    </lineage>
</organism>
<dbReference type="Pfam" id="PF05793">
    <property type="entry name" value="TFIIF_alpha"/>
    <property type="match status" value="1"/>
</dbReference>
<feature type="compositionally biased region" description="Acidic residues" evidence="9">
    <location>
        <begin position="362"/>
        <end position="372"/>
    </location>
</feature>
<dbReference type="GO" id="GO:0016251">
    <property type="term" value="F:RNA polymerase II general transcription initiation factor activity"/>
    <property type="evidence" value="ECO:0007669"/>
    <property type="project" value="TreeGrafter"/>
</dbReference>
<accession>A0AAV1IVS7</accession>
<dbReference type="Proteomes" id="UP001497472">
    <property type="component" value="Unassembled WGS sequence"/>
</dbReference>
<feature type="compositionally biased region" description="Acidic residues" evidence="9">
    <location>
        <begin position="316"/>
        <end position="326"/>
    </location>
</feature>
<feature type="compositionally biased region" description="Basic and acidic residues" evidence="9">
    <location>
        <begin position="327"/>
        <end position="345"/>
    </location>
</feature>
<feature type="compositionally biased region" description="Basic and acidic residues" evidence="9">
    <location>
        <begin position="201"/>
        <end position="218"/>
    </location>
</feature>
<evidence type="ECO:0000256" key="5">
    <source>
        <dbReference type="ARBA" id="ARBA00023163"/>
    </source>
</evidence>
<dbReference type="AlphaFoldDB" id="A0AAV1IVS7"/>
<evidence type="ECO:0000256" key="8">
    <source>
        <dbReference type="RuleBase" id="RU366044"/>
    </source>
</evidence>
<keyword evidence="3 8" id="KW-0805">Transcription regulation</keyword>
<reference evidence="10 11" key="1">
    <citation type="submission" date="2023-11" db="EMBL/GenBank/DDBJ databases">
        <authorList>
            <person name="Okamura Y."/>
        </authorList>
    </citation>
    <scope>NUCLEOTIDE SEQUENCE [LARGE SCALE GENOMIC DNA]</scope>
</reference>
<feature type="compositionally biased region" description="Basic residues" evidence="9">
    <location>
        <begin position="247"/>
        <end position="260"/>
    </location>
</feature>
<proteinExistence type="inferred from homology"/>
<evidence type="ECO:0000313" key="11">
    <source>
        <dbReference type="Proteomes" id="UP001497472"/>
    </source>
</evidence>
<feature type="compositionally biased region" description="Low complexity" evidence="9">
    <location>
        <begin position="404"/>
        <end position="423"/>
    </location>
</feature>
<sequence length="507" mass="56903">MNTPAGPSQPAGQPASVQEFKIRVPKNVKKKYHVMRFNANLNVDFAKWTHVKMERENNIKEYKGIEEDMPKYGAGSEYGRGLREEARRKKFGIISRKYKPEDQPWILKVGGKTGKKFKGIREGGVSENASYYVFTHAADGAIDAYPLQEWYNFQPIQRYKALSAEEAEQEFGRRNKVINYFSLMFRKRMRGDDAADEEDPDEKKTKTSKAKKELKISDMDELMESDDDSSDSEAAEKENEDSDSGAKKKAKKGAVAKKKKKVEDEAFEESDDGDEEGRERDYISDSSESESDHEGKANKELKGVAEEDALRKLLGSDEDSEEDEEQKQESEQEDEHTKEGEERASKLTKKKKKPDDKKESETEFSSDSDTDPESSNKKPKKNKSSSDKALNNVSASGSANTSRAGTPTPTAAQAAVAAANANTSNQPAAKRAKLDPAYTECGVTEEAVRRYLARKPMTTTELLTKFKSKRTGVSSERLVETMTQILKRINPVKQNINGKMYLSIKPT</sequence>
<dbReference type="InterPro" id="IPR036390">
    <property type="entry name" value="WH_DNA-bd_sf"/>
</dbReference>
<comment type="similarity">
    <text evidence="2 8">Belongs to the TFIIF alpha subunit family.</text>
</comment>
<name>A0AAV1IVS7_9NEOP</name>
<feature type="compositionally biased region" description="Basic and acidic residues" evidence="9">
    <location>
        <begin position="290"/>
        <end position="315"/>
    </location>
</feature>
<comment type="function">
    <text evidence="7 8">TFIIF is a general transcription initiation factor that binds to RNA polymerase II and helps to recruit it to the initiation complex in collaboration with TFIIB. It promotes transcription elongation.</text>
</comment>
<keyword evidence="6 8" id="KW-0539">Nucleus</keyword>